<dbReference type="OrthoDB" id="7972392at2759"/>
<keyword evidence="3" id="KW-1185">Reference proteome</keyword>
<dbReference type="InterPro" id="IPR036056">
    <property type="entry name" value="Fibrinogen-like_C"/>
</dbReference>
<dbReference type="InterPro" id="IPR014716">
    <property type="entry name" value="Fibrinogen_a/b/g_C_1"/>
</dbReference>
<dbReference type="STRING" id="2018661.A0A2A2JEI1"/>
<gene>
    <name evidence="2" type="ORF">WR25_18063</name>
</gene>
<reference evidence="2 3" key="1">
    <citation type="journal article" date="2017" name="Curr. Biol.">
        <title>Genome architecture and evolution of a unichromosomal asexual nematode.</title>
        <authorList>
            <person name="Fradin H."/>
            <person name="Zegar C."/>
            <person name="Gutwein M."/>
            <person name="Lucas J."/>
            <person name="Kovtun M."/>
            <person name="Corcoran D."/>
            <person name="Baugh L.R."/>
            <person name="Kiontke K."/>
            <person name="Gunsalus K."/>
            <person name="Fitch D.H."/>
            <person name="Piano F."/>
        </authorList>
    </citation>
    <scope>NUCLEOTIDE SEQUENCE [LARGE SCALE GENOMIC DNA]</scope>
    <source>
        <strain evidence="2">PF1309</strain>
    </source>
</reference>
<dbReference type="SUPFAM" id="SSF56496">
    <property type="entry name" value="Fibrinogen C-terminal domain-like"/>
    <property type="match status" value="1"/>
</dbReference>
<dbReference type="PANTHER" id="PTHR19143">
    <property type="entry name" value="FIBRINOGEN/TENASCIN/ANGIOPOEITIN"/>
    <property type="match status" value="1"/>
</dbReference>
<dbReference type="Proteomes" id="UP000218231">
    <property type="component" value="Unassembled WGS sequence"/>
</dbReference>
<evidence type="ECO:0000313" key="3">
    <source>
        <dbReference type="Proteomes" id="UP000218231"/>
    </source>
</evidence>
<dbReference type="NCBIfam" id="NF040941">
    <property type="entry name" value="GGGWT_bact"/>
    <property type="match status" value="1"/>
</dbReference>
<sequence>MRTFRNMRNKWSDRVLTVRFVISVVENPQGQEISSKFGDRLPGNFEQNEFSNGIYTVIVGNASVDVYCDMVTYNGGWTLFQSRVDGSYEFWDKSWAQYRDGFGDGIGDGKNYWLGLSKINLMTVKNAAVTLRIEMVGDGTPGAALPNGY</sequence>
<dbReference type="InterPro" id="IPR050373">
    <property type="entry name" value="Fibrinogen_C-term_domain"/>
</dbReference>
<evidence type="ECO:0000259" key="1">
    <source>
        <dbReference type="PROSITE" id="PS51406"/>
    </source>
</evidence>
<protein>
    <recommendedName>
        <fullName evidence="1">Fibrinogen C-terminal domain-containing protein</fullName>
    </recommendedName>
</protein>
<accession>A0A2A2JEI1</accession>
<organism evidence="2 3">
    <name type="scientific">Diploscapter pachys</name>
    <dbReference type="NCBI Taxonomy" id="2018661"/>
    <lineage>
        <taxon>Eukaryota</taxon>
        <taxon>Metazoa</taxon>
        <taxon>Ecdysozoa</taxon>
        <taxon>Nematoda</taxon>
        <taxon>Chromadorea</taxon>
        <taxon>Rhabditida</taxon>
        <taxon>Rhabditina</taxon>
        <taxon>Rhabditomorpha</taxon>
        <taxon>Rhabditoidea</taxon>
        <taxon>Rhabditidae</taxon>
        <taxon>Diploscapter</taxon>
    </lineage>
</organism>
<feature type="domain" description="Fibrinogen C-terminal" evidence="1">
    <location>
        <begin position="36"/>
        <end position="149"/>
    </location>
</feature>
<dbReference type="AlphaFoldDB" id="A0A2A2JEI1"/>
<name>A0A2A2JEI1_9BILA</name>
<dbReference type="EMBL" id="LIAE01010490">
    <property type="protein sequence ID" value="PAV60034.1"/>
    <property type="molecule type" value="Genomic_DNA"/>
</dbReference>
<evidence type="ECO:0000313" key="2">
    <source>
        <dbReference type="EMBL" id="PAV60034.1"/>
    </source>
</evidence>
<dbReference type="PROSITE" id="PS51406">
    <property type="entry name" value="FIBRINOGEN_C_2"/>
    <property type="match status" value="1"/>
</dbReference>
<comment type="caution">
    <text evidence="2">The sequence shown here is derived from an EMBL/GenBank/DDBJ whole genome shotgun (WGS) entry which is preliminary data.</text>
</comment>
<proteinExistence type="predicted"/>
<dbReference type="GO" id="GO:0005615">
    <property type="term" value="C:extracellular space"/>
    <property type="evidence" value="ECO:0007669"/>
    <property type="project" value="TreeGrafter"/>
</dbReference>
<dbReference type="InterPro" id="IPR002181">
    <property type="entry name" value="Fibrinogen_a/b/g_C_dom"/>
</dbReference>
<dbReference type="Gene3D" id="3.90.215.10">
    <property type="entry name" value="Gamma Fibrinogen, chain A, domain 1"/>
    <property type="match status" value="1"/>
</dbReference>
<dbReference type="Pfam" id="PF00147">
    <property type="entry name" value="Fibrinogen_C"/>
    <property type="match status" value="1"/>
</dbReference>
<dbReference type="SMART" id="SM00186">
    <property type="entry name" value="FBG"/>
    <property type="match status" value="1"/>
</dbReference>